<organism evidence="1 2">
    <name type="scientific">Puccinia triticina</name>
    <dbReference type="NCBI Taxonomy" id="208348"/>
    <lineage>
        <taxon>Eukaryota</taxon>
        <taxon>Fungi</taxon>
        <taxon>Dikarya</taxon>
        <taxon>Basidiomycota</taxon>
        <taxon>Pucciniomycotina</taxon>
        <taxon>Pucciniomycetes</taxon>
        <taxon>Pucciniales</taxon>
        <taxon>Pucciniaceae</taxon>
        <taxon>Puccinia</taxon>
    </lineage>
</organism>
<reference evidence="1" key="1">
    <citation type="submission" date="2022-10" db="EMBL/GenBank/DDBJ databases">
        <title>Puccinia triticina Genome sequencing and assembly.</title>
        <authorList>
            <person name="Li C."/>
        </authorList>
    </citation>
    <scope>NUCLEOTIDE SEQUENCE</scope>
    <source>
        <strain evidence="1">Pt15</strain>
    </source>
</reference>
<evidence type="ECO:0000313" key="1">
    <source>
        <dbReference type="EMBL" id="WAQ84686.1"/>
    </source>
</evidence>
<protein>
    <submittedName>
        <fullName evidence="1">Uncharacterized protein</fullName>
    </submittedName>
</protein>
<dbReference type="EMBL" id="CP110425">
    <property type="protein sequence ID" value="WAQ84686.1"/>
    <property type="molecule type" value="Genomic_DNA"/>
</dbReference>
<sequence>MTIMTDDFLGKAHTYGKDEALAVCKLFAALPGYLSNAELSEQLTNLVVEEMIAQNFIYFRPLSPFSRDLVPPHLKMSSLLKVNRPELPWKR</sequence>
<accession>A0ABY7CKM3</accession>
<gene>
    <name evidence="1" type="ORF">PtA15_5A259</name>
</gene>
<keyword evidence="2" id="KW-1185">Reference proteome</keyword>
<proteinExistence type="predicted"/>
<name>A0ABY7CKM3_9BASI</name>
<evidence type="ECO:0000313" key="2">
    <source>
        <dbReference type="Proteomes" id="UP001164743"/>
    </source>
</evidence>
<dbReference type="GeneID" id="77809895"/>
<dbReference type="Proteomes" id="UP001164743">
    <property type="component" value="Chromosome 5A"/>
</dbReference>
<dbReference type="RefSeq" id="XP_053020241.1">
    <property type="nucleotide sequence ID" value="XM_053169000.1"/>
</dbReference>